<dbReference type="Proteomes" id="UP000640274">
    <property type="component" value="Unassembled WGS sequence"/>
</dbReference>
<protein>
    <submittedName>
        <fullName evidence="1">Uncharacterized protein</fullName>
    </submittedName>
</protein>
<sequence>MDKRKQCISILNKCLDIGERTEFVASVEFTAIANAVNVQIYTKESLMEKNLLVRVYTSSLVFFDWPEDKLHGLHNVLDSVLNGEFVWEGDQA</sequence>
<organism evidence="1 2">
    <name type="scientific">Paenibacillus roseus</name>
    <dbReference type="NCBI Taxonomy" id="2798579"/>
    <lineage>
        <taxon>Bacteria</taxon>
        <taxon>Bacillati</taxon>
        <taxon>Bacillota</taxon>
        <taxon>Bacilli</taxon>
        <taxon>Bacillales</taxon>
        <taxon>Paenibacillaceae</taxon>
        <taxon>Paenibacillus</taxon>
    </lineage>
</organism>
<accession>A0A934J5U5</accession>
<dbReference type="EMBL" id="JAELUP010000065">
    <property type="protein sequence ID" value="MBJ6362133.1"/>
    <property type="molecule type" value="Genomic_DNA"/>
</dbReference>
<comment type="caution">
    <text evidence="1">The sequence shown here is derived from an EMBL/GenBank/DDBJ whole genome shotgun (WGS) entry which is preliminary data.</text>
</comment>
<name>A0A934J5U5_9BACL</name>
<dbReference type="AlphaFoldDB" id="A0A934J5U5"/>
<evidence type="ECO:0000313" key="2">
    <source>
        <dbReference type="Proteomes" id="UP000640274"/>
    </source>
</evidence>
<keyword evidence="2" id="KW-1185">Reference proteome</keyword>
<proteinExistence type="predicted"/>
<dbReference type="RefSeq" id="WP_199019671.1">
    <property type="nucleotide sequence ID" value="NZ_JAELUP010000065.1"/>
</dbReference>
<reference evidence="1" key="1">
    <citation type="submission" date="2020-12" db="EMBL/GenBank/DDBJ databases">
        <authorList>
            <person name="Huq M.A."/>
        </authorList>
    </citation>
    <scope>NUCLEOTIDE SEQUENCE</scope>
    <source>
        <strain evidence="1">MAHUQ-46</strain>
    </source>
</reference>
<gene>
    <name evidence="1" type="ORF">JFN88_12730</name>
</gene>
<evidence type="ECO:0000313" key="1">
    <source>
        <dbReference type="EMBL" id="MBJ6362133.1"/>
    </source>
</evidence>